<dbReference type="Gene3D" id="3.30.70.100">
    <property type="match status" value="1"/>
</dbReference>
<dbReference type="EMBL" id="MHIF01000069">
    <property type="protein sequence ID" value="OGY45929.1"/>
    <property type="molecule type" value="Genomic_DNA"/>
</dbReference>
<dbReference type="PROSITE" id="PS00151">
    <property type="entry name" value="ACYLPHOSPHATASE_2"/>
    <property type="match status" value="1"/>
</dbReference>
<feature type="domain" description="Acylphosphatase-like" evidence="6">
    <location>
        <begin position="4"/>
        <end position="91"/>
    </location>
</feature>
<dbReference type="Proteomes" id="UP000178432">
    <property type="component" value="Unassembled WGS sequence"/>
</dbReference>
<evidence type="ECO:0000256" key="2">
    <source>
        <dbReference type="ARBA" id="ARBA00012150"/>
    </source>
</evidence>
<feature type="active site" evidence="4">
    <location>
        <position position="19"/>
    </location>
</feature>
<accession>A0A1G1Y0S1</accession>
<comment type="caution">
    <text evidence="7">The sequence shown here is derived from an EMBL/GenBank/DDBJ whole genome shotgun (WGS) entry which is preliminary data.</text>
</comment>
<dbReference type="InterPro" id="IPR036046">
    <property type="entry name" value="Acylphosphatase-like_dom_sf"/>
</dbReference>
<dbReference type="InterPro" id="IPR001792">
    <property type="entry name" value="Acylphosphatase-like_dom"/>
</dbReference>
<keyword evidence="4" id="KW-0378">Hydrolase</keyword>
<gene>
    <name evidence="7" type="ORF">A2663_00480</name>
</gene>
<dbReference type="Pfam" id="PF00708">
    <property type="entry name" value="Acylphosphatase"/>
    <property type="match status" value="1"/>
</dbReference>
<reference evidence="7 8" key="1">
    <citation type="journal article" date="2016" name="Nat. Commun.">
        <title>Thousands of microbial genomes shed light on interconnected biogeochemical processes in an aquifer system.</title>
        <authorList>
            <person name="Anantharaman K."/>
            <person name="Brown C.T."/>
            <person name="Hug L.A."/>
            <person name="Sharon I."/>
            <person name="Castelle C.J."/>
            <person name="Probst A.J."/>
            <person name="Thomas B.C."/>
            <person name="Singh A."/>
            <person name="Wilkins M.J."/>
            <person name="Karaoz U."/>
            <person name="Brodie E.L."/>
            <person name="Williams K.H."/>
            <person name="Hubbard S.S."/>
            <person name="Banfield J.F."/>
        </authorList>
    </citation>
    <scope>NUCLEOTIDE SEQUENCE [LARGE SCALE GENOMIC DNA]</scope>
</reference>
<organism evidence="7 8">
    <name type="scientific">Candidatus Buchananbacteria bacterium RIFCSPHIGHO2_01_FULL_46_12</name>
    <dbReference type="NCBI Taxonomy" id="1797536"/>
    <lineage>
        <taxon>Bacteria</taxon>
        <taxon>Candidatus Buchananiibacteriota</taxon>
    </lineage>
</organism>
<dbReference type="PANTHER" id="PTHR47268:SF4">
    <property type="entry name" value="ACYLPHOSPHATASE"/>
    <property type="match status" value="1"/>
</dbReference>
<evidence type="ECO:0000313" key="7">
    <source>
        <dbReference type="EMBL" id="OGY45929.1"/>
    </source>
</evidence>
<dbReference type="AlphaFoldDB" id="A0A1G1Y0S1"/>
<evidence type="ECO:0000313" key="8">
    <source>
        <dbReference type="Proteomes" id="UP000178432"/>
    </source>
</evidence>
<comment type="catalytic activity">
    <reaction evidence="3 4">
        <text>an acyl phosphate + H2O = a carboxylate + phosphate + H(+)</text>
        <dbReference type="Rhea" id="RHEA:14965"/>
        <dbReference type="ChEBI" id="CHEBI:15377"/>
        <dbReference type="ChEBI" id="CHEBI:15378"/>
        <dbReference type="ChEBI" id="CHEBI:29067"/>
        <dbReference type="ChEBI" id="CHEBI:43474"/>
        <dbReference type="ChEBI" id="CHEBI:59918"/>
        <dbReference type="EC" id="3.6.1.7"/>
    </reaction>
</comment>
<sequence length="91" mass="10225">MKKRLILKVKGQVQGIGYRYAVQKEAKRRGFTGYVKNTDAGGVEIVAEGDERDLQNFILFCYNGVVNAVVQKIDESRSEATGAFSDFVIRY</sequence>
<dbReference type="PANTHER" id="PTHR47268">
    <property type="entry name" value="ACYLPHOSPHATASE"/>
    <property type="match status" value="1"/>
</dbReference>
<evidence type="ECO:0000256" key="1">
    <source>
        <dbReference type="ARBA" id="ARBA00005614"/>
    </source>
</evidence>
<dbReference type="SUPFAM" id="SSF54975">
    <property type="entry name" value="Acylphosphatase/BLUF domain-like"/>
    <property type="match status" value="1"/>
</dbReference>
<proteinExistence type="inferred from homology"/>
<dbReference type="InterPro" id="IPR017968">
    <property type="entry name" value="Acylphosphatase_CS"/>
</dbReference>
<dbReference type="InterPro" id="IPR020456">
    <property type="entry name" value="Acylphosphatase"/>
</dbReference>
<comment type="similarity">
    <text evidence="1 5">Belongs to the acylphosphatase family.</text>
</comment>
<protein>
    <recommendedName>
        <fullName evidence="2 4">acylphosphatase</fullName>
        <ecNumber evidence="2 4">3.6.1.7</ecNumber>
    </recommendedName>
</protein>
<dbReference type="GO" id="GO:0003998">
    <property type="term" value="F:acylphosphatase activity"/>
    <property type="evidence" value="ECO:0007669"/>
    <property type="project" value="UniProtKB-EC"/>
</dbReference>
<feature type="active site" evidence="4">
    <location>
        <position position="37"/>
    </location>
</feature>
<name>A0A1G1Y0S1_9BACT</name>
<evidence type="ECO:0000256" key="3">
    <source>
        <dbReference type="ARBA" id="ARBA00047645"/>
    </source>
</evidence>
<evidence type="ECO:0000256" key="5">
    <source>
        <dbReference type="RuleBase" id="RU004168"/>
    </source>
</evidence>
<dbReference type="PROSITE" id="PS51160">
    <property type="entry name" value="ACYLPHOSPHATASE_3"/>
    <property type="match status" value="1"/>
</dbReference>
<evidence type="ECO:0000259" key="6">
    <source>
        <dbReference type="PROSITE" id="PS51160"/>
    </source>
</evidence>
<dbReference type="EC" id="3.6.1.7" evidence="2 4"/>
<evidence type="ECO:0000256" key="4">
    <source>
        <dbReference type="PROSITE-ProRule" id="PRU00520"/>
    </source>
</evidence>